<organism evidence="2 3">
    <name type="scientific">Canna indica</name>
    <name type="common">Indian-shot</name>
    <dbReference type="NCBI Taxonomy" id="4628"/>
    <lineage>
        <taxon>Eukaryota</taxon>
        <taxon>Viridiplantae</taxon>
        <taxon>Streptophyta</taxon>
        <taxon>Embryophyta</taxon>
        <taxon>Tracheophyta</taxon>
        <taxon>Spermatophyta</taxon>
        <taxon>Magnoliopsida</taxon>
        <taxon>Liliopsida</taxon>
        <taxon>Zingiberales</taxon>
        <taxon>Cannaceae</taxon>
        <taxon>Canna</taxon>
    </lineage>
</organism>
<evidence type="ECO:0000259" key="1">
    <source>
        <dbReference type="PROSITE" id="PS50878"/>
    </source>
</evidence>
<evidence type="ECO:0000313" key="2">
    <source>
        <dbReference type="EMBL" id="WOL00594.1"/>
    </source>
</evidence>
<dbReference type="Pfam" id="PF00078">
    <property type="entry name" value="RVT_1"/>
    <property type="match status" value="1"/>
</dbReference>
<dbReference type="PROSITE" id="PS50878">
    <property type="entry name" value="RT_POL"/>
    <property type="match status" value="1"/>
</dbReference>
<dbReference type="EMBL" id="CP136892">
    <property type="protein sequence ID" value="WOL00594.1"/>
    <property type="molecule type" value="Genomic_DNA"/>
</dbReference>
<reference evidence="2 3" key="1">
    <citation type="submission" date="2023-10" db="EMBL/GenBank/DDBJ databases">
        <title>Chromosome-scale genome assembly provides insights into flower coloration mechanisms of Canna indica.</title>
        <authorList>
            <person name="Li C."/>
        </authorList>
    </citation>
    <scope>NUCLEOTIDE SEQUENCE [LARGE SCALE GENOMIC DNA]</scope>
    <source>
        <tissue evidence="2">Flower</tissue>
    </source>
</reference>
<keyword evidence="3" id="KW-1185">Reference proteome</keyword>
<protein>
    <recommendedName>
        <fullName evidence="1">Reverse transcriptase domain-containing protein</fullName>
    </recommendedName>
</protein>
<dbReference type="SUPFAM" id="SSF56672">
    <property type="entry name" value="DNA/RNA polymerases"/>
    <property type="match status" value="1"/>
</dbReference>
<dbReference type="AlphaFoldDB" id="A0AAQ3K224"/>
<name>A0AAQ3K224_9LILI</name>
<evidence type="ECO:0000313" key="3">
    <source>
        <dbReference type="Proteomes" id="UP001327560"/>
    </source>
</evidence>
<accession>A0AAQ3K224</accession>
<dbReference type="Proteomes" id="UP001327560">
    <property type="component" value="Chromosome 3"/>
</dbReference>
<feature type="domain" description="Reverse transcriptase" evidence="1">
    <location>
        <begin position="1"/>
        <end position="214"/>
    </location>
</feature>
<dbReference type="InterPro" id="IPR043502">
    <property type="entry name" value="DNA/RNA_pol_sf"/>
</dbReference>
<proteinExistence type="predicted"/>
<dbReference type="PANTHER" id="PTHR33116:SF78">
    <property type="entry name" value="OS12G0587133 PROTEIN"/>
    <property type="match status" value="1"/>
</dbReference>
<gene>
    <name evidence="2" type="ORF">Cni_G09307</name>
</gene>
<sequence>MKILIDNTQCAFMSGKSTLDSFMAAQEVVHLFKRRGEDMAKAFDNVDWLFLGELLCFRGFPLTWIKWIQSMLHSSESAVLLNGEAGKWFRHGKGLRQGDPLSPYLFLLVADVFSRLLQNANSCGLIKGIRIGNDKESLNLEFMDDFMVFTRGEESDIINLKLLYAFKRVSSLTVSYSKSAITHILGDSHKSDTVAISLGCKATTFPIQYLGLPLKHTNLGKNERSVVLDKIDKQLSSWKGRLLSRASRLTLINRFLMASQDILHLSLGFLAGFVRRLTCAGENSYGKVAQILWGPVYL</sequence>
<dbReference type="InterPro" id="IPR000477">
    <property type="entry name" value="RT_dom"/>
</dbReference>
<dbReference type="PANTHER" id="PTHR33116">
    <property type="entry name" value="REVERSE TRANSCRIPTASE ZINC-BINDING DOMAIN-CONTAINING PROTEIN-RELATED-RELATED"/>
    <property type="match status" value="1"/>
</dbReference>
<dbReference type="CDD" id="cd01650">
    <property type="entry name" value="RT_nLTR_like"/>
    <property type="match status" value="1"/>
</dbReference>